<gene>
    <name evidence="1" type="ORF">PWYN_09725</name>
</gene>
<dbReference type="OrthoDB" id="2618621at2"/>
<dbReference type="EMBL" id="JQCR01000002">
    <property type="protein sequence ID" value="KGE19583.1"/>
    <property type="molecule type" value="Genomic_DNA"/>
</dbReference>
<reference evidence="1 2" key="2">
    <citation type="submission" date="2014-10" db="EMBL/GenBank/DDBJ databases">
        <title>Comparative genomics of the Paenibacillus odorifer group.</title>
        <authorList>
            <person name="Tsai Y.-C."/>
            <person name="Martin N."/>
            <person name="Korlach J."/>
            <person name="Wiedmann M."/>
        </authorList>
    </citation>
    <scope>NUCLEOTIDE SEQUENCE [LARGE SCALE GENOMIC DNA]</scope>
    <source>
        <strain evidence="1 2">DSM 18334</strain>
    </source>
</reference>
<keyword evidence="2" id="KW-1185">Reference proteome</keyword>
<evidence type="ECO:0000313" key="1">
    <source>
        <dbReference type="EMBL" id="KGE19583.1"/>
    </source>
</evidence>
<sequence>MQWIILIGNEYLNLNQISEIKHDGENKTTSLYTDRFVVDYGDDHVFYENAEDIINDYEEEDLKKIPFSNPRFIMMTYTNEKLMKQILCQENFLRGIYVDDDNGNILPIEEFVLL</sequence>
<name>A0A098MC04_9BACL</name>
<dbReference type="eggNOG" id="ENOG5032K7C">
    <property type="taxonomic scope" value="Bacteria"/>
</dbReference>
<comment type="caution">
    <text evidence="1">The sequence shown here is derived from an EMBL/GenBank/DDBJ whole genome shotgun (WGS) entry which is preliminary data.</text>
</comment>
<proteinExistence type="predicted"/>
<organism evidence="1 2">
    <name type="scientific">Paenibacillus wynnii</name>
    <dbReference type="NCBI Taxonomy" id="268407"/>
    <lineage>
        <taxon>Bacteria</taxon>
        <taxon>Bacillati</taxon>
        <taxon>Bacillota</taxon>
        <taxon>Bacilli</taxon>
        <taxon>Bacillales</taxon>
        <taxon>Paenibacillaceae</taxon>
        <taxon>Paenibacillus</taxon>
    </lineage>
</organism>
<dbReference type="AlphaFoldDB" id="A0A098MC04"/>
<reference evidence="1 2" key="1">
    <citation type="submission" date="2014-08" db="EMBL/GenBank/DDBJ databases">
        <authorList>
            <person name="den Bakker H.C."/>
        </authorList>
    </citation>
    <scope>NUCLEOTIDE SEQUENCE [LARGE SCALE GENOMIC DNA]</scope>
    <source>
        <strain evidence="1 2">DSM 18334</strain>
    </source>
</reference>
<accession>A0A098MC04</accession>
<dbReference type="STRING" id="268407.PWYN_09725"/>
<dbReference type="Proteomes" id="UP000029734">
    <property type="component" value="Unassembled WGS sequence"/>
</dbReference>
<protein>
    <submittedName>
        <fullName evidence="1">Uncharacterized protein</fullName>
    </submittedName>
</protein>
<dbReference type="RefSeq" id="WP_036650631.1">
    <property type="nucleotide sequence ID" value="NZ_JQCR01000002.1"/>
</dbReference>
<evidence type="ECO:0000313" key="2">
    <source>
        <dbReference type="Proteomes" id="UP000029734"/>
    </source>
</evidence>